<dbReference type="GO" id="GO:0000976">
    <property type="term" value="F:transcription cis-regulatory region binding"/>
    <property type="evidence" value="ECO:0007669"/>
    <property type="project" value="TreeGrafter"/>
</dbReference>
<keyword evidence="7" id="KW-0479">Metal-binding</keyword>
<dbReference type="GO" id="GO:0003700">
    <property type="term" value="F:DNA-binding transcription factor activity"/>
    <property type="evidence" value="ECO:0007669"/>
    <property type="project" value="InterPro"/>
</dbReference>
<evidence type="ECO:0000256" key="8">
    <source>
        <dbReference type="PIRSR" id="PIRSR602481-2"/>
    </source>
</evidence>
<dbReference type="PANTHER" id="PTHR33202">
    <property type="entry name" value="ZINC UPTAKE REGULATION PROTEIN"/>
    <property type="match status" value="1"/>
</dbReference>
<keyword evidence="11" id="KW-1185">Reference proteome</keyword>
<dbReference type="InterPro" id="IPR043135">
    <property type="entry name" value="Fur_C"/>
</dbReference>
<feature type="region of interest" description="Disordered" evidence="9">
    <location>
        <begin position="20"/>
        <end position="48"/>
    </location>
</feature>
<dbReference type="Proteomes" id="UP000239089">
    <property type="component" value="Unassembled WGS sequence"/>
</dbReference>
<dbReference type="GO" id="GO:0008270">
    <property type="term" value="F:zinc ion binding"/>
    <property type="evidence" value="ECO:0007669"/>
    <property type="project" value="TreeGrafter"/>
</dbReference>
<dbReference type="Gene3D" id="3.30.1490.190">
    <property type="match status" value="1"/>
</dbReference>
<comment type="cofactor">
    <cofactor evidence="7">
        <name>Zn(2+)</name>
        <dbReference type="ChEBI" id="CHEBI:29105"/>
    </cofactor>
    <text evidence="7">Binds 1 zinc ion per subunit.</text>
</comment>
<keyword evidence="2" id="KW-0678">Repressor</keyword>
<comment type="caution">
    <text evidence="10">The sequence shown here is derived from an EMBL/GenBank/DDBJ whole genome shotgun (WGS) entry which is preliminary data.</text>
</comment>
<dbReference type="InterPro" id="IPR036388">
    <property type="entry name" value="WH-like_DNA-bd_sf"/>
</dbReference>
<evidence type="ECO:0000256" key="2">
    <source>
        <dbReference type="ARBA" id="ARBA00022491"/>
    </source>
</evidence>
<evidence type="ECO:0000256" key="4">
    <source>
        <dbReference type="ARBA" id="ARBA00023015"/>
    </source>
</evidence>
<feature type="binding site" evidence="7">
    <location>
        <position position="240"/>
    </location>
    <ligand>
        <name>Zn(2+)</name>
        <dbReference type="ChEBI" id="CHEBI:29105"/>
    </ligand>
</feature>
<comment type="similarity">
    <text evidence="1">Belongs to the Fur family.</text>
</comment>
<dbReference type="Gene3D" id="1.10.10.10">
    <property type="entry name" value="Winged helix-like DNA-binding domain superfamily/Winged helix DNA-binding domain"/>
    <property type="match status" value="1"/>
</dbReference>
<evidence type="ECO:0000256" key="9">
    <source>
        <dbReference type="SAM" id="MobiDB-lite"/>
    </source>
</evidence>
<dbReference type="SUPFAM" id="SSF46785">
    <property type="entry name" value="Winged helix' DNA-binding domain"/>
    <property type="match status" value="1"/>
</dbReference>
<feature type="binding site" evidence="7">
    <location>
        <position position="283"/>
    </location>
    <ligand>
        <name>Zn(2+)</name>
        <dbReference type="ChEBI" id="CHEBI:29105"/>
    </ligand>
</feature>
<organism evidence="10 11">
    <name type="scientific">Rhodoblastus sphagnicola</name>
    <dbReference type="NCBI Taxonomy" id="333368"/>
    <lineage>
        <taxon>Bacteria</taxon>
        <taxon>Pseudomonadati</taxon>
        <taxon>Pseudomonadota</taxon>
        <taxon>Alphaproteobacteria</taxon>
        <taxon>Hyphomicrobiales</taxon>
        <taxon>Rhodoblastaceae</taxon>
        <taxon>Rhodoblastus</taxon>
    </lineage>
</organism>
<evidence type="ECO:0000256" key="3">
    <source>
        <dbReference type="ARBA" id="ARBA00022833"/>
    </source>
</evidence>
<keyword evidence="3 7" id="KW-0862">Zinc</keyword>
<dbReference type="AlphaFoldDB" id="A0A2S6MVI2"/>
<dbReference type="InterPro" id="IPR036390">
    <property type="entry name" value="WH_DNA-bd_sf"/>
</dbReference>
<accession>A0A2S6MVI2</accession>
<dbReference type="InterPro" id="IPR002481">
    <property type="entry name" value="FUR"/>
</dbReference>
<proteinExistence type="inferred from homology"/>
<feature type="binding site" evidence="8">
    <location>
        <position position="231"/>
    </location>
    <ligand>
        <name>Fe cation</name>
        <dbReference type="ChEBI" id="CHEBI:24875"/>
    </ligand>
</feature>
<evidence type="ECO:0000313" key="11">
    <source>
        <dbReference type="Proteomes" id="UP000239089"/>
    </source>
</evidence>
<keyword evidence="5" id="KW-0238">DNA-binding</keyword>
<dbReference type="PANTHER" id="PTHR33202:SF6">
    <property type="entry name" value="ZINC UPTAKE REGULATION PROTEIN"/>
    <property type="match status" value="1"/>
</dbReference>
<feature type="binding site" evidence="7">
    <location>
        <position position="243"/>
    </location>
    <ligand>
        <name>Zn(2+)</name>
        <dbReference type="ChEBI" id="CHEBI:29105"/>
    </ligand>
</feature>
<feature type="binding site" evidence="7">
    <location>
        <position position="280"/>
    </location>
    <ligand>
        <name>Zn(2+)</name>
        <dbReference type="ChEBI" id="CHEBI:29105"/>
    </ligand>
</feature>
<evidence type="ECO:0000256" key="1">
    <source>
        <dbReference type="ARBA" id="ARBA00007957"/>
    </source>
</evidence>
<sequence>MALNAARLGLPTWIMTASKDAPGSAAGSGGDADPRPRPATRLRRRYLPPRRPLGVDGFPICYVITYQTLKPCARHRRRATFLRVHRRTGRTSARSAFVRLGAASGGLDLIARGDGRRISVRCAEWNSNRSSAVTRTAKTSGDHRDWVKKVEDICEANALQLTPLRRQVLELISRAKAPLGAYAVIDQLSQSRAKSVAPPTAYRALDFLVDHGFVVKIASTNAYAPCDHLGHHHHGMLLICNRCGRADEIENPKLDAVLAETAARIGFRPQRQVVEIEGLCGACGEAVAAPQALPNG</sequence>
<keyword evidence="4" id="KW-0805">Transcription regulation</keyword>
<evidence type="ECO:0000313" key="10">
    <source>
        <dbReference type="EMBL" id="PPQ26359.1"/>
    </source>
</evidence>
<evidence type="ECO:0000256" key="7">
    <source>
        <dbReference type="PIRSR" id="PIRSR602481-1"/>
    </source>
</evidence>
<evidence type="ECO:0000256" key="5">
    <source>
        <dbReference type="ARBA" id="ARBA00023125"/>
    </source>
</evidence>
<dbReference type="Pfam" id="PF01475">
    <property type="entry name" value="FUR"/>
    <property type="match status" value="1"/>
</dbReference>
<gene>
    <name evidence="10" type="ORF">CCR94_22200</name>
</gene>
<comment type="cofactor">
    <cofactor evidence="8">
        <name>Mn(2+)</name>
        <dbReference type="ChEBI" id="CHEBI:29035"/>
    </cofactor>
    <cofactor evidence="8">
        <name>Fe(2+)</name>
        <dbReference type="ChEBI" id="CHEBI:29033"/>
    </cofactor>
    <text evidence="8">Binds 1 Mn(2+) or Fe(2+) ion per subunit.</text>
</comment>
<dbReference type="GO" id="GO:0045892">
    <property type="term" value="P:negative regulation of DNA-templated transcription"/>
    <property type="evidence" value="ECO:0007669"/>
    <property type="project" value="TreeGrafter"/>
</dbReference>
<evidence type="ECO:0000256" key="6">
    <source>
        <dbReference type="ARBA" id="ARBA00023163"/>
    </source>
</evidence>
<name>A0A2S6MVI2_9HYPH</name>
<keyword evidence="6" id="KW-0804">Transcription</keyword>
<reference evidence="10 11" key="1">
    <citation type="journal article" date="2018" name="Arch. Microbiol.">
        <title>New insights into the metabolic potential of the phototrophic purple bacterium Rhodopila globiformis DSM 161(T) from its draft genome sequence and evidence for a vanadium-dependent nitrogenase.</title>
        <authorList>
            <person name="Imhoff J.F."/>
            <person name="Rahn T."/>
            <person name="Kunzel S."/>
            <person name="Neulinger S.C."/>
        </authorList>
    </citation>
    <scope>NUCLEOTIDE SEQUENCE [LARGE SCALE GENOMIC DNA]</scope>
    <source>
        <strain evidence="10 11">DSM 16996</strain>
    </source>
</reference>
<dbReference type="EMBL" id="NHSJ01000134">
    <property type="protein sequence ID" value="PPQ26359.1"/>
    <property type="molecule type" value="Genomic_DNA"/>
</dbReference>
<feature type="compositionally biased region" description="Basic residues" evidence="9">
    <location>
        <begin position="38"/>
        <end position="48"/>
    </location>
</feature>
<keyword evidence="8" id="KW-0408">Iron</keyword>
<dbReference type="GO" id="GO:1900376">
    <property type="term" value="P:regulation of secondary metabolite biosynthetic process"/>
    <property type="evidence" value="ECO:0007669"/>
    <property type="project" value="TreeGrafter"/>
</dbReference>
<dbReference type="GO" id="GO:0005829">
    <property type="term" value="C:cytosol"/>
    <property type="evidence" value="ECO:0007669"/>
    <property type="project" value="TreeGrafter"/>
</dbReference>
<protein>
    <submittedName>
        <fullName evidence="10">Uncharacterized protein</fullName>
    </submittedName>
</protein>